<evidence type="ECO:0000313" key="2">
    <source>
        <dbReference type="EMBL" id="SDF27909.1"/>
    </source>
</evidence>
<dbReference type="EMBL" id="FNBD01000010">
    <property type="protein sequence ID" value="SDF27909.1"/>
    <property type="molecule type" value="Genomic_DNA"/>
</dbReference>
<feature type="transmembrane region" description="Helical" evidence="1">
    <location>
        <begin position="6"/>
        <end position="23"/>
    </location>
</feature>
<gene>
    <name evidence="2" type="ORF">SAMN04487992_11088</name>
</gene>
<keyword evidence="1" id="KW-0472">Membrane</keyword>
<protein>
    <submittedName>
        <fullName evidence="2">Uncharacterized protein</fullName>
    </submittedName>
</protein>
<evidence type="ECO:0000256" key="1">
    <source>
        <dbReference type="SAM" id="Phobius"/>
    </source>
</evidence>
<name>A0A1G7JTY4_9FLAO</name>
<keyword evidence="1" id="KW-0812">Transmembrane</keyword>
<evidence type="ECO:0000313" key="3">
    <source>
        <dbReference type="Proteomes" id="UP000182114"/>
    </source>
</evidence>
<proteinExistence type="predicted"/>
<accession>A0A1G7JTY4</accession>
<dbReference type="AlphaFoldDB" id="A0A1G7JTY4"/>
<sequence length="51" mass="5868">MNTFFGILSLLILVNIVLLLLSVNNSVTKNKILVGFKRLKVLYRYTNTLKQ</sequence>
<organism evidence="2 3">
    <name type="scientific">Cellulophaga baltica</name>
    <dbReference type="NCBI Taxonomy" id="76594"/>
    <lineage>
        <taxon>Bacteria</taxon>
        <taxon>Pseudomonadati</taxon>
        <taxon>Bacteroidota</taxon>
        <taxon>Flavobacteriia</taxon>
        <taxon>Flavobacteriales</taxon>
        <taxon>Flavobacteriaceae</taxon>
        <taxon>Cellulophaga</taxon>
    </lineage>
</organism>
<reference evidence="3" key="1">
    <citation type="submission" date="2016-10" db="EMBL/GenBank/DDBJ databases">
        <authorList>
            <person name="Varghese N."/>
            <person name="Submissions S."/>
        </authorList>
    </citation>
    <scope>NUCLEOTIDE SEQUENCE [LARGE SCALE GENOMIC DNA]</scope>
    <source>
        <strain evidence="3">DSM 24729</strain>
    </source>
</reference>
<keyword evidence="3" id="KW-1185">Reference proteome</keyword>
<dbReference type="Proteomes" id="UP000182114">
    <property type="component" value="Unassembled WGS sequence"/>
</dbReference>
<keyword evidence="1" id="KW-1133">Transmembrane helix</keyword>